<keyword evidence="2" id="KW-1185">Reference proteome</keyword>
<dbReference type="Proteomes" id="UP000195947">
    <property type="component" value="Unassembled WGS sequence"/>
</dbReference>
<gene>
    <name evidence="1" type="ORF">TFLO_2326</name>
</gene>
<organism evidence="1 2">
    <name type="scientific">Trichococcus flocculiformis</name>
    <dbReference type="NCBI Taxonomy" id="82803"/>
    <lineage>
        <taxon>Bacteria</taxon>
        <taxon>Bacillati</taxon>
        <taxon>Bacillota</taxon>
        <taxon>Bacilli</taxon>
        <taxon>Lactobacillales</taxon>
        <taxon>Carnobacteriaceae</taxon>
        <taxon>Trichococcus</taxon>
    </lineage>
</organism>
<protein>
    <submittedName>
        <fullName evidence="1">Uncharacterized protein</fullName>
    </submittedName>
</protein>
<feature type="non-terminal residue" evidence="1">
    <location>
        <position position="90"/>
    </location>
</feature>
<accession>A0ABM9WGB7</accession>
<evidence type="ECO:0000313" key="1">
    <source>
        <dbReference type="EMBL" id="CZQ98584.1"/>
    </source>
</evidence>
<comment type="caution">
    <text evidence="1">The sequence shown here is derived from an EMBL/GenBank/DDBJ whole genome shotgun (WGS) entry which is preliminary data.</text>
</comment>
<reference evidence="1 2" key="1">
    <citation type="submission" date="2016-02" db="EMBL/GenBank/DDBJ databases">
        <authorList>
            <person name="Strepis N."/>
        </authorList>
    </citation>
    <scope>NUCLEOTIDE SEQUENCE [LARGE SCALE GENOMIC DNA]</scope>
    <source>
        <strain evidence="1">Trichococcus flocculiformis</strain>
    </source>
</reference>
<evidence type="ECO:0000313" key="2">
    <source>
        <dbReference type="Proteomes" id="UP000195947"/>
    </source>
</evidence>
<name>A0ABM9WGB7_9LACT</name>
<dbReference type="EMBL" id="FJMZ01000032">
    <property type="protein sequence ID" value="CZQ98584.1"/>
    <property type="molecule type" value="Genomic_DNA"/>
</dbReference>
<sequence length="90" mass="10600">MLPLLLTYLVDIIKRQRMIILALMKLVILLTQNSRRPQLTAPDNLNYQKLKVDELPLIEKVEKLDYHLLLQTHFEKTGKVLQPIQRRNGV</sequence>
<proteinExistence type="predicted"/>